<dbReference type="EMBL" id="OA882446">
    <property type="protein sequence ID" value="CAD7275398.1"/>
    <property type="molecule type" value="Genomic_DNA"/>
</dbReference>
<dbReference type="GO" id="GO:0046872">
    <property type="term" value="F:metal ion binding"/>
    <property type="evidence" value="ECO:0007669"/>
    <property type="project" value="UniProtKB-KW"/>
</dbReference>
<dbReference type="InterPro" id="IPR008380">
    <property type="entry name" value="HAD-SF_hydro_IG_5-nucl"/>
</dbReference>
<keyword evidence="7" id="KW-1185">Reference proteome</keyword>
<organism evidence="6">
    <name type="scientific">Notodromas monacha</name>
    <dbReference type="NCBI Taxonomy" id="399045"/>
    <lineage>
        <taxon>Eukaryota</taxon>
        <taxon>Metazoa</taxon>
        <taxon>Ecdysozoa</taxon>
        <taxon>Arthropoda</taxon>
        <taxon>Crustacea</taxon>
        <taxon>Oligostraca</taxon>
        <taxon>Ostracoda</taxon>
        <taxon>Podocopa</taxon>
        <taxon>Podocopida</taxon>
        <taxon>Cypridocopina</taxon>
        <taxon>Cypridoidea</taxon>
        <taxon>Cyprididae</taxon>
        <taxon>Notodromas</taxon>
    </lineage>
</organism>
<feature type="compositionally biased region" description="Basic and acidic residues" evidence="5">
    <location>
        <begin position="631"/>
        <end position="642"/>
    </location>
</feature>
<evidence type="ECO:0000256" key="5">
    <source>
        <dbReference type="SAM" id="MobiDB-lite"/>
    </source>
</evidence>
<dbReference type="PANTHER" id="PTHR12103:SF15">
    <property type="entry name" value="CYTOSOLIC PURINE 5'-NUCLEOTIDASE"/>
    <property type="match status" value="1"/>
</dbReference>
<keyword evidence="3" id="KW-0378">Hydrolase</keyword>
<evidence type="ECO:0000256" key="3">
    <source>
        <dbReference type="ARBA" id="ARBA00022801"/>
    </source>
</evidence>
<sequence>MGDFGTEEMENHIDAQPQENVEQVPVAAKRPPQHRVFVNRSLHLEKIRFVGFDMDYTLAVYKSPEYETLVFEMVKKRLVDMGYPKGIHDFEYDPSFPIRGLWYDFRYGNLLKVDAYGNILTCVHGFRFLKINEIRALYPNKFLQLDESRVHVLNTLFDVPVTYIIACVVEYFSSPVRCPEAVATPTGIKLAGCYMSFQSIFGDVRAAVDYVHVYQLKPATVAQLDAFVERDPNLPILLSRLRASGKRLFLLTNSDFAYTNTIMEYILGDGEDHRKEGREGCWWATKYFDYVVCDANKPKFFREGTLLRAVDPVTHELSLGVPLNLQKSTTDMYVKHKESSGSRKCNGEDGTTSDTPVMQTAIYAGGSCDVLTELMGAKGKDVLYVGDHIYGDILKSKKLRGWRTFLVVPELTQELLVWTQKETLFTQLQGLDARMSDMYKNLDSSAETRSREQRDMEELRDSRRKVTHDMEMSYGLLGSLFRSGSRPTFFASQVMRYADLYAAAFFNLVNYPLFYMFNAPPVLMAHESTVTHSQIMPEVAPALSRTRHNAVAPTGNGDNYVLQEGCDGNGVAPEPAVPSVTDSLNPEAEKQRPPCVRASSMAVPEMPDPQAFLHDDDEDDDSDDVPNISDSSHHEDSPARII</sequence>
<evidence type="ECO:0008006" key="8">
    <source>
        <dbReference type="Google" id="ProtNLM"/>
    </source>
</evidence>
<evidence type="ECO:0000313" key="6">
    <source>
        <dbReference type="EMBL" id="CAD7275398.1"/>
    </source>
</evidence>
<name>A0A7R9GAR8_9CRUS</name>
<feature type="compositionally biased region" description="Basic and acidic residues" evidence="5">
    <location>
        <begin position="446"/>
        <end position="461"/>
    </location>
</feature>
<proteinExistence type="inferred from homology"/>
<dbReference type="InterPro" id="IPR036412">
    <property type="entry name" value="HAD-like_sf"/>
</dbReference>
<dbReference type="SUPFAM" id="SSF56784">
    <property type="entry name" value="HAD-like"/>
    <property type="match status" value="1"/>
</dbReference>
<dbReference type="AlphaFoldDB" id="A0A7R9GAR8"/>
<dbReference type="GO" id="GO:0008253">
    <property type="term" value="F:5'-nucleotidase activity"/>
    <property type="evidence" value="ECO:0007669"/>
    <property type="project" value="TreeGrafter"/>
</dbReference>
<reference evidence="6" key="1">
    <citation type="submission" date="2020-11" db="EMBL/GenBank/DDBJ databases">
        <authorList>
            <person name="Tran Van P."/>
        </authorList>
    </citation>
    <scope>NUCLEOTIDE SEQUENCE</scope>
</reference>
<dbReference type="PANTHER" id="PTHR12103">
    <property type="entry name" value="5'-NUCLEOTIDASE DOMAIN-CONTAINING"/>
    <property type="match status" value="1"/>
</dbReference>
<keyword evidence="4" id="KW-0460">Magnesium</keyword>
<evidence type="ECO:0000256" key="4">
    <source>
        <dbReference type="ARBA" id="ARBA00022842"/>
    </source>
</evidence>
<gene>
    <name evidence="6" type="ORF">NMOB1V02_LOCUS3195</name>
</gene>
<dbReference type="EMBL" id="CAJPEX010000409">
    <property type="protein sequence ID" value="CAG0915550.1"/>
    <property type="molecule type" value="Genomic_DNA"/>
</dbReference>
<accession>A0A7R9GAR8</accession>
<evidence type="ECO:0000256" key="1">
    <source>
        <dbReference type="ARBA" id="ARBA00009589"/>
    </source>
</evidence>
<dbReference type="Gene3D" id="3.40.50.1000">
    <property type="entry name" value="HAD superfamily/HAD-like"/>
    <property type="match status" value="2"/>
</dbReference>
<evidence type="ECO:0000313" key="7">
    <source>
        <dbReference type="Proteomes" id="UP000678499"/>
    </source>
</evidence>
<feature type="compositionally biased region" description="Acidic residues" evidence="5">
    <location>
        <begin position="615"/>
        <end position="624"/>
    </location>
</feature>
<feature type="region of interest" description="Disordered" evidence="5">
    <location>
        <begin position="442"/>
        <end position="462"/>
    </location>
</feature>
<dbReference type="Proteomes" id="UP000678499">
    <property type="component" value="Unassembled WGS sequence"/>
</dbReference>
<keyword evidence="2" id="KW-0479">Metal-binding</keyword>
<feature type="region of interest" description="Disordered" evidence="5">
    <location>
        <begin position="566"/>
        <end position="642"/>
    </location>
</feature>
<dbReference type="OrthoDB" id="10252832at2759"/>
<dbReference type="NCBIfam" id="TIGR02244">
    <property type="entry name" value="HAD-IG-Ncltidse"/>
    <property type="match status" value="1"/>
</dbReference>
<dbReference type="CDD" id="cd07522">
    <property type="entry name" value="HAD_cN-II"/>
    <property type="match status" value="1"/>
</dbReference>
<evidence type="ECO:0000256" key="2">
    <source>
        <dbReference type="ARBA" id="ARBA00022723"/>
    </source>
</evidence>
<comment type="similarity">
    <text evidence="1">Belongs to the 5'(3')-deoxyribonucleotidase family.</text>
</comment>
<dbReference type="Pfam" id="PF05761">
    <property type="entry name" value="5_nucleotid"/>
    <property type="match status" value="1"/>
</dbReference>
<dbReference type="InterPro" id="IPR023214">
    <property type="entry name" value="HAD_sf"/>
</dbReference>
<protein>
    <recommendedName>
        <fullName evidence="8">Cytosolic purine 5'-nucleotidase</fullName>
    </recommendedName>
</protein>